<comment type="caution">
    <text evidence="2">The sequence shown here is derived from an EMBL/GenBank/DDBJ whole genome shotgun (WGS) entry which is preliminary data.</text>
</comment>
<evidence type="ECO:0000256" key="1">
    <source>
        <dbReference type="SAM" id="MobiDB-lite"/>
    </source>
</evidence>
<feature type="region of interest" description="Disordered" evidence="1">
    <location>
        <begin position="224"/>
        <end position="255"/>
    </location>
</feature>
<dbReference type="VEuPathDB" id="CryptoDB:GNI_059840"/>
<sequence>MDDDAIQLSDKLAGLRVLWHMRIAGPVYGSIPPVGVMATEEVREAVQSQAETVEEIRQMLGQVGQLSLSLTDSLSDRHPTHTLLDGLRQSKKELAVFDQPLNVRFELFKANYAESNHALEVWQPTDTEAFPTLTTHYKNQLLPAIRNFPHLKAKIKATETPDVELYKLLLRRYSSKAGKAGRTSTGLRGQPKSVRKLSKHRELRIEAIPELVGFMPKLSAFPKTAATQLESNRSGDRLTEEGDDDDDFTSDNESE</sequence>
<evidence type="ECO:0000313" key="3">
    <source>
        <dbReference type="Proteomes" id="UP000019763"/>
    </source>
</evidence>
<dbReference type="GeneID" id="22912194"/>
<organism evidence="2 3">
    <name type="scientific">Gregarina niphandrodes</name>
    <name type="common">Septate eugregarine</name>
    <dbReference type="NCBI Taxonomy" id="110365"/>
    <lineage>
        <taxon>Eukaryota</taxon>
        <taxon>Sar</taxon>
        <taxon>Alveolata</taxon>
        <taxon>Apicomplexa</taxon>
        <taxon>Conoidasida</taxon>
        <taxon>Gregarinasina</taxon>
        <taxon>Eugregarinorida</taxon>
        <taxon>Gregarinidae</taxon>
        <taxon>Gregarina</taxon>
    </lineage>
</organism>
<name>A0A023B8F4_GRENI</name>
<evidence type="ECO:0000313" key="2">
    <source>
        <dbReference type="EMBL" id="EZG69111.1"/>
    </source>
</evidence>
<keyword evidence="3" id="KW-1185">Reference proteome</keyword>
<dbReference type="RefSeq" id="XP_011134491.1">
    <property type="nucleotide sequence ID" value="XM_011136189.1"/>
</dbReference>
<proteinExistence type="predicted"/>
<feature type="region of interest" description="Disordered" evidence="1">
    <location>
        <begin position="177"/>
        <end position="198"/>
    </location>
</feature>
<gene>
    <name evidence="2" type="ORF">GNI_059840</name>
</gene>
<dbReference type="AlphaFoldDB" id="A0A023B8F4"/>
<protein>
    <submittedName>
        <fullName evidence="2">Uncharacterized protein</fullName>
    </submittedName>
</protein>
<reference evidence="2" key="1">
    <citation type="submission" date="2013-12" db="EMBL/GenBank/DDBJ databases">
        <authorList>
            <person name="Omoto C.K."/>
            <person name="Sibley D."/>
            <person name="Venepally P."/>
            <person name="Hadjithomas M."/>
            <person name="Karamycheva S."/>
            <person name="Brunk B."/>
            <person name="Roos D."/>
            <person name="Caler E."/>
            <person name="Lorenzi H."/>
        </authorList>
    </citation>
    <scope>NUCLEOTIDE SEQUENCE</scope>
</reference>
<accession>A0A023B8F4</accession>
<feature type="compositionally biased region" description="Acidic residues" evidence="1">
    <location>
        <begin position="241"/>
        <end position="255"/>
    </location>
</feature>
<dbReference type="EMBL" id="AFNH02000454">
    <property type="protein sequence ID" value="EZG69111.1"/>
    <property type="molecule type" value="Genomic_DNA"/>
</dbReference>
<dbReference type="Proteomes" id="UP000019763">
    <property type="component" value="Unassembled WGS sequence"/>
</dbReference>